<name>A0ABV1H6Y6_9FIRM</name>
<accession>A0ABV1H6Y6</accession>
<keyword evidence="1" id="KW-0540">Nuclease</keyword>
<dbReference type="GO" id="GO:0004527">
    <property type="term" value="F:exonuclease activity"/>
    <property type="evidence" value="ECO:0007669"/>
    <property type="project" value="UniProtKB-KW"/>
</dbReference>
<dbReference type="SUPFAM" id="SSF53098">
    <property type="entry name" value="Ribonuclease H-like"/>
    <property type="match status" value="1"/>
</dbReference>
<evidence type="ECO:0000259" key="4">
    <source>
        <dbReference type="SMART" id="SM00479"/>
    </source>
</evidence>
<dbReference type="InterPro" id="IPR013520">
    <property type="entry name" value="Ribonucl_H"/>
</dbReference>
<evidence type="ECO:0000256" key="2">
    <source>
        <dbReference type="ARBA" id="ARBA00022801"/>
    </source>
</evidence>
<protein>
    <submittedName>
        <fullName evidence="5">3'-5' exonuclease</fullName>
        <ecNumber evidence="5">3.1.-.-</ecNumber>
    </submittedName>
</protein>
<evidence type="ECO:0000313" key="6">
    <source>
        <dbReference type="Proteomes" id="UP001546774"/>
    </source>
</evidence>
<feature type="domain" description="Exonuclease" evidence="4">
    <location>
        <begin position="2"/>
        <end position="184"/>
    </location>
</feature>
<dbReference type="Proteomes" id="UP001546774">
    <property type="component" value="Unassembled WGS sequence"/>
</dbReference>
<keyword evidence="6" id="KW-1185">Reference proteome</keyword>
<keyword evidence="2 5" id="KW-0378">Hydrolase</keyword>
<evidence type="ECO:0000256" key="1">
    <source>
        <dbReference type="ARBA" id="ARBA00022722"/>
    </source>
</evidence>
<dbReference type="InterPro" id="IPR012337">
    <property type="entry name" value="RNaseH-like_sf"/>
</dbReference>
<keyword evidence="3 5" id="KW-0269">Exonuclease</keyword>
<proteinExistence type="predicted"/>
<dbReference type="PANTHER" id="PTHR23044">
    <property type="entry name" value="3'-5' EXONUCLEASE ERI1-RELATED"/>
    <property type="match status" value="1"/>
</dbReference>
<dbReference type="EMBL" id="JBBMFS010000009">
    <property type="protein sequence ID" value="MEQ2555463.1"/>
    <property type="molecule type" value="Genomic_DNA"/>
</dbReference>
<dbReference type="Gene3D" id="3.30.420.10">
    <property type="entry name" value="Ribonuclease H-like superfamily/Ribonuclease H"/>
    <property type="match status" value="1"/>
</dbReference>
<dbReference type="CDD" id="cd06133">
    <property type="entry name" value="ERI-1_3'hExo_like"/>
    <property type="match status" value="1"/>
</dbReference>
<dbReference type="InterPro" id="IPR051274">
    <property type="entry name" value="3-5_Exoribonuclease"/>
</dbReference>
<evidence type="ECO:0000313" key="5">
    <source>
        <dbReference type="EMBL" id="MEQ2555463.1"/>
    </source>
</evidence>
<sequence>MNYIVLDLEWNQSAKGKKYTLPGMPFEIIQMGAVKLDNKFDVIDEFDRLVCPQVYPVLHSVCGEVTGITQEMLADGEHFVDTALDFLEWCGQDYIFCTWGSTDLVELQRNLNHYAIEAEFPMPFLFYDVQKLYSLCFLNGKERPALQTAIEQRGIAEKEQYHMALSDARYTAQLMKLLDFEKVRAFYSIDTYRVPKRRKDEICMNFGNYSKYISRVFDTREKAANDRLVRSCNCFLCGKPMERKIKWFATNGKTYYGLFFCEEHGLIKGRFKIKHTDDEQYYAVKILKRTDDAGAEKLHARQLQEREHRRQRRLNKQE</sequence>
<dbReference type="InterPro" id="IPR036397">
    <property type="entry name" value="RNaseH_sf"/>
</dbReference>
<dbReference type="Pfam" id="PF00929">
    <property type="entry name" value="RNase_T"/>
    <property type="match status" value="1"/>
</dbReference>
<reference evidence="5" key="1">
    <citation type="submission" date="2024-03" db="EMBL/GenBank/DDBJ databases">
        <title>Human intestinal bacterial collection.</title>
        <authorList>
            <person name="Pauvert C."/>
            <person name="Hitch T.C.A."/>
            <person name="Clavel T."/>
        </authorList>
    </citation>
    <scope>NUCLEOTIDE SEQUENCE [LARGE SCALE GENOMIC DNA]</scope>
    <source>
        <strain evidence="5">CLA-AA-H89B</strain>
    </source>
</reference>
<dbReference type="PANTHER" id="PTHR23044:SF61">
    <property type="entry name" value="3'-5' EXORIBONUCLEASE 1-RELATED"/>
    <property type="match status" value="1"/>
</dbReference>
<evidence type="ECO:0000256" key="3">
    <source>
        <dbReference type="ARBA" id="ARBA00022839"/>
    </source>
</evidence>
<dbReference type="EC" id="3.1.-.-" evidence="5"/>
<organism evidence="5 6">
    <name type="scientific">Lachnospira intestinalis</name>
    <dbReference type="NCBI Taxonomy" id="3133158"/>
    <lineage>
        <taxon>Bacteria</taxon>
        <taxon>Bacillati</taxon>
        <taxon>Bacillota</taxon>
        <taxon>Clostridia</taxon>
        <taxon>Lachnospirales</taxon>
        <taxon>Lachnospiraceae</taxon>
        <taxon>Lachnospira</taxon>
    </lineage>
</organism>
<dbReference type="SMART" id="SM00479">
    <property type="entry name" value="EXOIII"/>
    <property type="match status" value="1"/>
</dbReference>
<dbReference type="InterPro" id="IPR047201">
    <property type="entry name" value="ERI-1_3'hExo-like"/>
</dbReference>
<gene>
    <name evidence="5" type="ORF">WMO37_10680</name>
</gene>
<comment type="caution">
    <text evidence="5">The sequence shown here is derived from an EMBL/GenBank/DDBJ whole genome shotgun (WGS) entry which is preliminary data.</text>
</comment>